<dbReference type="EMBL" id="JASPKY010000440">
    <property type="protein sequence ID" value="KAK9700337.1"/>
    <property type="molecule type" value="Genomic_DNA"/>
</dbReference>
<evidence type="ECO:0000256" key="1">
    <source>
        <dbReference type="ARBA" id="ARBA00004123"/>
    </source>
</evidence>
<feature type="domain" description="C2H2-type" evidence="10">
    <location>
        <begin position="224"/>
        <end position="251"/>
    </location>
</feature>
<dbReference type="AlphaFoldDB" id="A0AAW1JAX0"/>
<feature type="binding site" evidence="8">
    <location>
        <position position="65"/>
    </location>
    <ligand>
        <name>Zn(2+)</name>
        <dbReference type="ChEBI" id="CHEBI:29105"/>
    </ligand>
</feature>
<dbReference type="Pfam" id="PF13912">
    <property type="entry name" value="zf-C2H2_6"/>
    <property type="match status" value="2"/>
</dbReference>
<keyword evidence="13" id="KW-1185">Reference proteome</keyword>
<dbReference type="PANTHER" id="PTHR24381:SF393">
    <property type="entry name" value="CHROMATIN-LINKED ADAPTOR FOR MSL PROTEINS, ISOFORM B"/>
    <property type="match status" value="1"/>
</dbReference>
<dbReference type="InterPro" id="IPR012934">
    <property type="entry name" value="Znf_AD"/>
</dbReference>
<dbReference type="PROSITE" id="PS50157">
    <property type="entry name" value="ZINC_FINGER_C2H2_2"/>
    <property type="match status" value="4"/>
</dbReference>
<evidence type="ECO:0000256" key="7">
    <source>
        <dbReference type="PROSITE-ProRule" id="PRU00042"/>
    </source>
</evidence>
<dbReference type="GO" id="GO:0005634">
    <property type="term" value="C:nucleus"/>
    <property type="evidence" value="ECO:0007669"/>
    <property type="project" value="UniProtKB-SubCell"/>
</dbReference>
<dbReference type="SUPFAM" id="SSF57716">
    <property type="entry name" value="Glucocorticoid receptor-like (DNA-binding domain)"/>
    <property type="match status" value="1"/>
</dbReference>
<feature type="region of interest" description="Disordered" evidence="9">
    <location>
        <begin position="158"/>
        <end position="179"/>
    </location>
</feature>
<evidence type="ECO:0000259" key="11">
    <source>
        <dbReference type="PROSITE" id="PS51915"/>
    </source>
</evidence>
<feature type="domain" description="C2H2-type" evidence="10">
    <location>
        <begin position="308"/>
        <end position="335"/>
    </location>
</feature>
<dbReference type="PANTHER" id="PTHR24381">
    <property type="entry name" value="ZINC FINGER PROTEIN"/>
    <property type="match status" value="1"/>
</dbReference>
<evidence type="ECO:0000256" key="8">
    <source>
        <dbReference type="PROSITE-ProRule" id="PRU01263"/>
    </source>
</evidence>
<feature type="binding site" evidence="8">
    <location>
        <position position="62"/>
    </location>
    <ligand>
        <name>Zn(2+)</name>
        <dbReference type="ChEBI" id="CHEBI:29105"/>
    </ligand>
</feature>
<keyword evidence="3" id="KW-0677">Repeat</keyword>
<dbReference type="SMART" id="SM00355">
    <property type="entry name" value="ZnF_C2H2"/>
    <property type="match status" value="5"/>
</dbReference>
<evidence type="ECO:0000256" key="3">
    <source>
        <dbReference type="ARBA" id="ARBA00022737"/>
    </source>
</evidence>
<feature type="domain" description="C2H2-type" evidence="10">
    <location>
        <begin position="252"/>
        <end position="279"/>
    </location>
</feature>
<evidence type="ECO:0000313" key="13">
    <source>
        <dbReference type="Proteomes" id="UP001458880"/>
    </source>
</evidence>
<feature type="compositionally biased region" description="Polar residues" evidence="9">
    <location>
        <begin position="163"/>
        <end position="177"/>
    </location>
</feature>
<gene>
    <name evidence="12" type="ORF">QE152_g31336</name>
</gene>
<dbReference type="PROSITE" id="PS51915">
    <property type="entry name" value="ZAD"/>
    <property type="match status" value="1"/>
</dbReference>
<proteinExistence type="predicted"/>
<sequence>MEYTQIDLKIVCRTCKCEAWEMKPLYYRDPESGKEDPRLDEMLMTCTSVQVNTEDGLPKLICRSCYLQLKNAFFFKKQCEKTDLFLRGYLKWLKDQESSGRDVEFTANLPGDNNRSGNSLGKSGDKHIDYIEKQCEKTDLFFGDYLKWLKEQESSTGEVELTPNLTGDESVSGSSPGKSDDKNMDYIKVVDNNLTIYECKTCSKAFYTLEGLNCHKKMHTSKAFKCKQCDRSFTKLNQLQKHELLHTRRKKHVCKICNKTLPTQMHLKRHSAIHSKETPYSCPNCNCIFKLPEHLHTHAKSCKSEKVYVCDICKKEFADENSMEIHKREHGNREHALATVDNLNNIKEHCIKIEFDDTASVISELSDGKTVMYKQLMKWRR</sequence>
<evidence type="ECO:0000259" key="10">
    <source>
        <dbReference type="PROSITE" id="PS50157"/>
    </source>
</evidence>
<feature type="binding site" evidence="8">
    <location>
        <position position="15"/>
    </location>
    <ligand>
        <name>Zn(2+)</name>
        <dbReference type="ChEBI" id="CHEBI:29105"/>
    </ligand>
</feature>
<dbReference type="SUPFAM" id="SSF57667">
    <property type="entry name" value="beta-beta-alpha zinc fingers"/>
    <property type="match status" value="3"/>
</dbReference>
<keyword evidence="4 7" id="KW-0863">Zinc-finger</keyword>
<evidence type="ECO:0000256" key="5">
    <source>
        <dbReference type="ARBA" id="ARBA00022833"/>
    </source>
</evidence>
<dbReference type="InterPro" id="IPR013087">
    <property type="entry name" value="Znf_C2H2_type"/>
</dbReference>
<protein>
    <submittedName>
        <fullName evidence="12">Zinc-finger associated domain (Zf-AD)</fullName>
    </submittedName>
</protein>
<feature type="binding site" evidence="8">
    <location>
        <position position="12"/>
    </location>
    <ligand>
        <name>Zn(2+)</name>
        <dbReference type="ChEBI" id="CHEBI:29105"/>
    </ligand>
</feature>
<dbReference type="Gene3D" id="3.30.160.60">
    <property type="entry name" value="Classic Zinc Finger"/>
    <property type="match status" value="3"/>
</dbReference>
<name>A0AAW1JAX0_POPJA</name>
<evidence type="ECO:0000256" key="4">
    <source>
        <dbReference type="ARBA" id="ARBA00022771"/>
    </source>
</evidence>
<comment type="subcellular location">
    <subcellularLocation>
        <location evidence="1">Nucleus</location>
    </subcellularLocation>
</comment>
<dbReference type="Gene3D" id="3.40.1800.20">
    <property type="match status" value="1"/>
</dbReference>
<dbReference type="GO" id="GO:0000977">
    <property type="term" value="F:RNA polymerase II transcription regulatory region sequence-specific DNA binding"/>
    <property type="evidence" value="ECO:0007669"/>
    <property type="project" value="TreeGrafter"/>
</dbReference>
<dbReference type="Pfam" id="PF00096">
    <property type="entry name" value="zf-C2H2"/>
    <property type="match status" value="2"/>
</dbReference>
<evidence type="ECO:0000313" key="12">
    <source>
        <dbReference type="EMBL" id="KAK9700337.1"/>
    </source>
</evidence>
<dbReference type="GO" id="GO:0008270">
    <property type="term" value="F:zinc ion binding"/>
    <property type="evidence" value="ECO:0007669"/>
    <property type="project" value="UniProtKB-UniRule"/>
</dbReference>
<evidence type="ECO:0000256" key="6">
    <source>
        <dbReference type="ARBA" id="ARBA00023242"/>
    </source>
</evidence>
<dbReference type="Pfam" id="PF07776">
    <property type="entry name" value="zf-AD"/>
    <property type="match status" value="1"/>
</dbReference>
<keyword evidence="2 8" id="KW-0479">Metal-binding</keyword>
<organism evidence="12 13">
    <name type="scientific">Popillia japonica</name>
    <name type="common">Japanese beetle</name>
    <dbReference type="NCBI Taxonomy" id="7064"/>
    <lineage>
        <taxon>Eukaryota</taxon>
        <taxon>Metazoa</taxon>
        <taxon>Ecdysozoa</taxon>
        <taxon>Arthropoda</taxon>
        <taxon>Hexapoda</taxon>
        <taxon>Insecta</taxon>
        <taxon>Pterygota</taxon>
        <taxon>Neoptera</taxon>
        <taxon>Endopterygota</taxon>
        <taxon>Coleoptera</taxon>
        <taxon>Polyphaga</taxon>
        <taxon>Scarabaeiformia</taxon>
        <taxon>Scarabaeidae</taxon>
        <taxon>Rutelinae</taxon>
        <taxon>Popillia</taxon>
    </lineage>
</organism>
<dbReference type="Proteomes" id="UP001458880">
    <property type="component" value="Unassembled WGS sequence"/>
</dbReference>
<keyword evidence="5 8" id="KW-0862">Zinc</keyword>
<dbReference type="InterPro" id="IPR036236">
    <property type="entry name" value="Znf_C2H2_sf"/>
</dbReference>
<evidence type="ECO:0000256" key="2">
    <source>
        <dbReference type="ARBA" id="ARBA00022723"/>
    </source>
</evidence>
<dbReference type="GO" id="GO:0000981">
    <property type="term" value="F:DNA-binding transcription factor activity, RNA polymerase II-specific"/>
    <property type="evidence" value="ECO:0007669"/>
    <property type="project" value="TreeGrafter"/>
</dbReference>
<keyword evidence="6" id="KW-0539">Nucleus</keyword>
<evidence type="ECO:0000256" key="9">
    <source>
        <dbReference type="SAM" id="MobiDB-lite"/>
    </source>
</evidence>
<dbReference type="SMART" id="SM00868">
    <property type="entry name" value="zf-AD"/>
    <property type="match status" value="1"/>
</dbReference>
<dbReference type="PROSITE" id="PS00028">
    <property type="entry name" value="ZINC_FINGER_C2H2_1"/>
    <property type="match status" value="4"/>
</dbReference>
<comment type="caution">
    <text evidence="12">The sequence shown here is derived from an EMBL/GenBank/DDBJ whole genome shotgun (WGS) entry which is preliminary data.</text>
</comment>
<feature type="domain" description="ZAD" evidence="11">
    <location>
        <begin position="10"/>
        <end position="89"/>
    </location>
</feature>
<accession>A0AAW1JAX0</accession>
<feature type="domain" description="C2H2-type" evidence="10">
    <location>
        <begin position="197"/>
        <end position="224"/>
    </location>
</feature>
<reference evidence="12 13" key="1">
    <citation type="journal article" date="2024" name="BMC Genomics">
        <title>De novo assembly and annotation of Popillia japonica's genome with initial clues to its potential as an invasive pest.</title>
        <authorList>
            <person name="Cucini C."/>
            <person name="Boschi S."/>
            <person name="Funari R."/>
            <person name="Cardaioli E."/>
            <person name="Iannotti N."/>
            <person name="Marturano G."/>
            <person name="Paoli F."/>
            <person name="Bruttini M."/>
            <person name="Carapelli A."/>
            <person name="Frati F."/>
            <person name="Nardi F."/>
        </authorList>
    </citation>
    <scope>NUCLEOTIDE SEQUENCE [LARGE SCALE GENOMIC DNA]</scope>
    <source>
        <strain evidence="12">DMR45628</strain>
    </source>
</reference>